<evidence type="ECO:0000313" key="4">
    <source>
        <dbReference type="WBParaSite" id="Gr19_v10_g5519.t1"/>
    </source>
</evidence>
<feature type="domain" description="Snake toxin/toxin-like" evidence="2">
    <location>
        <begin position="86"/>
        <end position="145"/>
    </location>
</feature>
<feature type="signal peptide" evidence="1">
    <location>
        <begin position="1"/>
        <end position="20"/>
    </location>
</feature>
<name>A0A914I0N0_GLORO</name>
<accession>A0A914I0N0</accession>
<proteinExistence type="predicted"/>
<dbReference type="WBParaSite" id="Gr19_v10_g5519.t1">
    <property type="protein sequence ID" value="Gr19_v10_g5519.t1"/>
    <property type="gene ID" value="Gr19_v10_g5519"/>
</dbReference>
<dbReference type="AlphaFoldDB" id="A0A914I0N0"/>
<evidence type="ECO:0000256" key="1">
    <source>
        <dbReference type="SAM" id="SignalP"/>
    </source>
</evidence>
<dbReference type="Pfam" id="PF00087">
    <property type="entry name" value="Toxin_TOLIP"/>
    <property type="match status" value="1"/>
</dbReference>
<dbReference type="CDD" id="cd00117">
    <property type="entry name" value="TFP"/>
    <property type="match status" value="1"/>
</dbReference>
<dbReference type="InterPro" id="IPR035076">
    <property type="entry name" value="Toxin/TOLIP"/>
</dbReference>
<evidence type="ECO:0000313" key="3">
    <source>
        <dbReference type="Proteomes" id="UP000887572"/>
    </source>
</evidence>
<protein>
    <recommendedName>
        <fullName evidence="2">Snake toxin/toxin-like domain-containing protein</fullName>
    </recommendedName>
</protein>
<keyword evidence="1" id="KW-0732">Signal</keyword>
<feature type="chain" id="PRO_5038000053" description="Snake toxin/toxin-like domain-containing protein" evidence="1">
    <location>
        <begin position="21"/>
        <end position="220"/>
    </location>
</feature>
<reference evidence="4" key="1">
    <citation type="submission" date="2022-11" db="UniProtKB">
        <authorList>
            <consortium name="WormBaseParasite"/>
        </authorList>
    </citation>
    <scope>IDENTIFICATION</scope>
</reference>
<dbReference type="Proteomes" id="UP000887572">
    <property type="component" value="Unplaced"/>
</dbReference>
<keyword evidence="3" id="KW-1185">Reference proteome</keyword>
<organism evidence="3 4">
    <name type="scientific">Globodera rostochiensis</name>
    <name type="common">Golden nematode worm</name>
    <name type="synonym">Heterodera rostochiensis</name>
    <dbReference type="NCBI Taxonomy" id="31243"/>
    <lineage>
        <taxon>Eukaryota</taxon>
        <taxon>Metazoa</taxon>
        <taxon>Ecdysozoa</taxon>
        <taxon>Nematoda</taxon>
        <taxon>Chromadorea</taxon>
        <taxon>Rhabditida</taxon>
        <taxon>Tylenchina</taxon>
        <taxon>Tylenchomorpha</taxon>
        <taxon>Tylenchoidea</taxon>
        <taxon>Heteroderidae</taxon>
        <taxon>Heteroderinae</taxon>
        <taxon>Globodera</taxon>
    </lineage>
</organism>
<sequence>MVLKCPLLFLFFAFAQSIGAANEQIPLAAATALKPIQNSLEHNSTNVSMLCYYCRHSNKAHKDLSDPLIERSECLSPELFANQSQFQRQCAPNEGFCMTSVSSMNGFFVEMRRDCAERCRAGCQENGYGLFKRQCARCCRSPLCNHFDGRTFLLNDESVQQMPEGFNFGGADEDAVDSLLEHRIEKGLEKGENGAQKMATNPFGALLATFLEAILFVNIL</sequence>
<evidence type="ECO:0000259" key="2">
    <source>
        <dbReference type="Pfam" id="PF00087"/>
    </source>
</evidence>